<dbReference type="Proteomes" id="UP000613160">
    <property type="component" value="Unassembled WGS sequence"/>
</dbReference>
<dbReference type="AlphaFoldDB" id="A0A917D7X8"/>
<feature type="domain" description="SpoVT-AbrB" evidence="2">
    <location>
        <begin position="3"/>
        <end position="48"/>
    </location>
</feature>
<comment type="caution">
    <text evidence="3">The sequence shown here is derived from an EMBL/GenBank/DDBJ whole genome shotgun (WGS) entry which is preliminary data.</text>
</comment>
<keyword evidence="1" id="KW-0238">DNA-binding</keyword>
<keyword evidence="4" id="KW-1185">Reference proteome</keyword>
<dbReference type="EMBL" id="BMJJ01000002">
    <property type="protein sequence ID" value="GGD09479.1"/>
    <property type="molecule type" value="Genomic_DNA"/>
</dbReference>
<dbReference type="InterPro" id="IPR037914">
    <property type="entry name" value="SpoVT-AbrB_sf"/>
</dbReference>
<dbReference type="SMART" id="SM00966">
    <property type="entry name" value="SpoVT_AbrB"/>
    <property type="match status" value="1"/>
</dbReference>
<dbReference type="SUPFAM" id="SSF89447">
    <property type="entry name" value="AbrB/MazE/MraZ-like"/>
    <property type="match status" value="1"/>
</dbReference>
<gene>
    <name evidence="3" type="ORF">GCM10011335_10480</name>
</gene>
<dbReference type="NCBIfam" id="TIGR01439">
    <property type="entry name" value="lp_hng_hel_AbrB"/>
    <property type="match status" value="1"/>
</dbReference>
<dbReference type="PROSITE" id="PS51740">
    <property type="entry name" value="SPOVT_ABRB"/>
    <property type="match status" value="1"/>
</dbReference>
<dbReference type="Gene3D" id="2.10.260.10">
    <property type="match status" value="1"/>
</dbReference>
<protein>
    <submittedName>
        <fullName evidence="3">AbrB family transcriptional regulator</fullName>
    </submittedName>
</protein>
<reference evidence="3" key="2">
    <citation type="submission" date="2020-09" db="EMBL/GenBank/DDBJ databases">
        <authorList>
            <person name="Sun Q."/>
            <person name="Zhou Y."/>
        </authorList>
    </citation>
    <scope>NUCLEOTIDE SEQUENCE</scope>
    <source>
        <strain evidence="3">CGMCC 1.15493</strain>
    </source>
</reference>
<organism evidence="3 4">
    <name type="scientific">Aureimonas glaciei</name>
    <dbReference type="NCBI Taxonomy" id="1776957"/>
    <lineage>
        <taxon>Bacteria</taxon>
        <taxon>Pseudomonadati</taxon>
        <taxon>Pseudomonadota</taxon>
        <taxon>Alphaproteobacteria</taxon>
        <taxon>Hyphomicrobiales</taxon>
        <taxon>Aurantimonadaceae</taxon>
        <taxon>Aureimonas</taxon>
    </lineage>
</organism>
<dbReference type="GO" id="GO:0003677">
    <property type="term" value="F:DNA binding"/>
    <property type="evidence" value="ECO:0007669"/>
    <property type="project" value="UniProtKB-UniRule"/>
</dbReference>
<sequence>MDMAIATITSKGQVTLPKALRERLQLKAGDQIDFVEVNGNVVLRPRHVRALDLIGILKPVGDQPVSLDAMDAAIGEAVVHRYERSLDRD</sequence>
<evidence type="ECO:0000256" key="1">
    <source>
        <dbReference type="PROSITE-ProRule" id="PRU01076"/>
    </source>
</evidence>
<reference evidence="3" key="1">
    <citation type="journal article" date="2014" name="Int. J. Syst. Evol. Microbiol.">
        <title>Complete genome sequence of Corynebacterium casei LMG S-19264T (=DSM 44701T), isolated from a smear-ripened cheese.</title>
        <authorList>
            <consortium name="US DOE Joint Genome Institute (JGI-PGF)"/>
            <person name="Walter F."/>
            <person name="Albersmeier A."/>
            <person name="Kalinowski J."/>
            <person name="Ruckert C."/>
        </authorList>
    </citation>
    <scope>NUCLEOTIDE SEQUENCE</scope>
    <source>
        <strain evidence="3">CGMCC 1.15493</strain>
    </source>
</reference>
<name>A0A917D7X8_9HYPH</name>
<accession>A0A917D7X8</accession>
<dbReference type="InterPro" id="IPR007159">
    <property type="entry name" value="SpoVT-AbrB_dom"/>
</dbReference>
<evidence type="ECO:0000313" key="3">
    <source>
        <dbReference type="EMBL" id="GGD09479.1"/>
    </source>
</evidence>
<proteinExistence type="predicted"/>
<evidence type="ECO:0000259" key="2">
    <source>
        <dbReference type="PROSITE" id="PS51740"/>
    </source>
</evidence>
<evidence type="ECO:0000313" key="4">
    <source>
        <dbReference type="Proteomes" id="UP000613160"/>
    </source>
</evidence>
<dbReference type="Pfam" id="PF04014">
    <property type="entry name" value="MazE_antitoxin"/>
    <property type="match status" value="1"/>
</dbReference>